<dbReference type="SUPFAM" id="SSF51735">
    <property type="entry name" value="NAD(P)-binding Rossmann-fold domains"/>
    <property type="match status" value="1"/>
</dbReference>
<dbReference type="InterPro" id="IPR036291">
    <property type="entry name" value="NAD(P)-bd_dom_sf"/>
</dbReference>
<evidence type="ECO:0000313" key="4">
    <source>
        <dbReference type="EMBL" id="CAD2074436.1"/>
    </source>
</evidence>
<evidence type="ECO:0000256" key="3">
    <source>
        <dbReference type="RuleBase" id="RU000363"/>
    </source>
</evidence>
<keyword evidence="5" id="KW-1185">Reference proteome</keyword>
<dbReference type="InterPro" id="IPR002347">
    <property type="entry name" value="SDR_fam"/>
</dbReference>
<dbReference type="GO" id="GO:0016491">
    <property type="term" value="F:oxidoreductase activity"/>
    <property type="evidence" value="ECO:0007669"/>
    <property type="project" value="UniProtKB-KW"/>
</dbReference>
<dbReference type="RefSeq" id="WP_186086190.1">
    <property type="nucleotide sequence ID" value="NZ_BMDB01000002.1"/>
</dbReference>
<dbReference type="AlphaFoldDB" id="A0A6V7RBT8"/>
<dbReference type="Proteomes" id="UP000521032">
    <property type="component" value="Unassembled WGS sequence"/>
</dbReference>
<dbReference type="Pfam" id="PF00106">
    <property type="entry name" value="adh_short"/>
    <property type="match status" value="1"/>
</dbReference>
<proteinExistence type="inferred from homology"/>
<dbReference type="PRINTS" id="PR00080">
    <property type="entry name" value="SDRFAMILY"/>
</dbReference>
<dbReference type="PRINTS" id="PR00081">
    <property type="entry name" value="GDHRDH"/>
</dbReference>
<comment type="caution">
    <text evidence="4">The sequence shown here is derived from an EMBL/GenBank/DDBJ whole genome shotgun (WGS) entry which is preliminary data.</text>
</comment>
<name>A0A6V7RBT8_9BACL</name>
<comment type="similarity">
    <text evidence="1 3">Belongs to the short-chain dehydrogenases/reductases (SDR) family.</text>
</comment>
<reference evidence="4 5" key="1">
    <citation type="submission" date="2020-07" db="EMBL/GenBank/DDBJ databases">
        <authorList>
            <person name="Criscuolo A."/>
        </authorList>
    </citation>
    <scope>NUCLEOTIDE SEQUENCE [LARGE SCALE GENOMIC DNA]</scope>
    <source>
        <strain evidence="5">CIP 111030</strain>
    </source>
</reference>
<protein>
    <submittedName>
        <fullName evidence="4">3-oxoacyl-[acyl-carrier-protein] reductase FabG</fullName>
    </submittedName>
</protein>
<evidence type="ECO:0000313" key="5">
    <source>
        <dbReference type="Proteomes" id="UP000521032"/>
    </source>
</evidence>
<organism evidence="4 5">
    <name type="scientific">Phocicoccus schoeneichii</name>
    <dbReference type="NCBI Taxonomy" id="1812261"/>
    <lineage>
        <taxon>Bacteria</taxon>
        <taxon>Bacillati</taxon>
        <taxon>Bacillota</taxon>
        <taxon>Bacilli</taxon>
        <taxon>Bacillales</taxon>
        <taxon>Salinicoccaceae</taxon>
        <taxon>Phocicoccus</taxon>
    </lineage>
</organism>
<dbReference type="Gene3D" id="3.40.50.720">
    <property type="entry name" value="NAD(P)-binding Rossmann-like Domain"/>
    <property type="match status" value="1"/>
</dbReference>
<dbReference type="PANTHER" id="PTHR42901">
    <property type="entry name" value="ALCOHOL DEHYDROGENASE"/>
    <property type="match status" value="1"/>
</dbReference>
<accession>A0A6V7RBT8</accession>
<evidence type="ECO:0000256" key="1">
    <source>
        <dbReference type="ARBA" id="ARBA00006484"/>
    </source>
</evidence>
<sequence length="230" mass="24935">MSKKLAVITGAGSGLGASLARRFSDLGYHVALLGRNEHKLKKVGETLKSDDFSVHSVDVADYSAVETTFKGITEQYGDVDVLVNNAGTGAFKLVEDISADEINSMIDVNVKGTIYCTQQVVPSMKKNNDGVIANIVSTAGLVGKMNETVYCASKFGARGFTEALLVELKDTDIRIFGAYMGGMKTEFWNGILEEKQMSGLMDPEDIADIIMANVKERKNLTVEQVVIKNH</sequence>
<dbReference type="EMBL" id="CAJEWE010000007">
    <property type="protein sequence ID" value="CAD2074436.1"/>
    <property type="molecule type" value="Genomic_DNA"/>
</dbReference>
<keyword evidence="2" id="KW-0560">Oxidoreductase</keyword>
<gene>
    <name evidence="4" type="primary">fabG_2</name>
    <name evidence="4" type="ORF">JEOSCH030_00704</name>
</gene>
<dbReference type="PANTHER" id="PTHR42901:SF1">
    <property type="entry name" value="ALCOHOL DEHYDROGENASE"/>
    <property type="match status" value="1"/>
</dbReference>
<evidence type="ECO:0000256" key="2">
    <source>
        <dbReference type="ARBA" id="ARBA00023002"/>
    </source>
</evidence>